<organism evidence="1 2">
    <name type="scientific">Smallanthus sonchifolius</name>
    <dbReference type="NCBI Taxonomy" id="185202"/>
    <lineage>
        <taxon>Eukaryota</taxon>
        <taxon>Viridiplantae</taxon>
        <taxon>Streptophyta</taxon>
        <taxon>Embryophyta</taxon>
        <taxon>Tracheophyta</taxon>
        <taxon>Spermatophyta</taxon>
        <taxon>Magnoliopsida</taxon>
        <taxon>eudicotyledons</taxon>
        <taxon>Gunneridae</taxon>
        <taxon>Pentapetalae</taxon>
        <taxon>asterids</taxon>
        <taxon>campanulids</taxon>
        <taxon>Asterales</taxon>
        <taxon>Asteraceae</taxon>
        <taxon>Asteroideae</taxon>
        <taxon>Heliantheae alliance</taxon>
        <taxon>Millerieae</taxon>
        <taxon>Smallanthus</taxon>
    </lineage>
</organism>
<accession>A0ACB9CDZ3</accession>
<dbReference type="EMBL" id="CM042038">
    <property type="protein sequence ID" value="KAI3732476.1"/>
    <property type="molecule type" value="Genomic_DNA"/>
</dbReference>
<keyword evidence="2" id="KW-1185">Reference proteome</keyword>
<evidence type="ECO:0000313" key="2">
    <source>
        <dbReference type="Proteomes" id="UP001056120"/>
    </source>
</evidence>
<comment type="caution">
    <text evidence="1">The sequence shown here is derived from an EMBL/GenBank/DDBJ whole genome shotgun (WGS) entry which is preliminary data.</text>
</comment>
<name>A0ACB9CDZ3_9ASTR</name>
<protein>
    <submittedName>
        <fullName evidence="1">Uncharacterized protein</fullName>
    </submittedName>
</protein>
<reference evidence="2" key="1">
    <citation type="journal article" date="2022" name="Mol. Ecol. Resour.">
        <title>The genomes of chicory, endive, great burdock and yacon provide insights into Asteraceae palaeo-polyploidization history and plant inulin production.</title>
        <authorList>
            <person name="Fan W."/>
            <person name="Wang S."/>
            <person name="Wang H."/>
            <person name="Wang A."/>
            <person name="Jiang F."/>
            <person name="Liu H."/>
            <person name="Zhao H."/>
            <person name="Xu D."/>
            <person name="Zhang Y."/>
        </authorList>
    </citation>
    <scope>NUCLEOTIDE SEQUENCE [LARGE SCALE GENOMIC DNA]</scope>
    <source>
        <strain evidence="2">cv. Yunnan</strain>
    </source>
</reference>
<sequence>MDPCQNISNNLNGTPLTSGTRNVCSTCDCDILNSNSTSCRPLHQTQMEQNSNFDHSSTPPVGVGPASAPEPAPPLSAQQPDASPQPNEPNPEPVT</sequence>
<dbReference type="Proteomes" id="UP001056120">
    <property type="component" value="Linkage Group LG21"/>
</dbReference>
<reference evidence="1 2" key="2">
    <citation type="journal article" date="2022" name="Mol. Ecol. Resour.">
        <title>The genomes of chicory, endive, great burdock and yacon provide insights into Asteraceae paleo-polyploidization history and plant inulin production.</title>
        <authorList>
            <person name="Fan W."/>
            <person name="Wang S."/>
            <person name="Wang H."/>
            <person name="Wang A."/>
            <person name="Jiang F."/>
            <person name="Liu H."/>
            <person name="Zhao H."/>
            <person name="Xu D."/>
            <person name="Zhang Y."/>
        </authorList>
    </citation>
    <scope>NUCLEOTIDE SEQUENCE [LARGE SCALE GENOMIC DNA]</scope>
    <source>
        <strain evidence="2">cv. Yunnan</strain>
        <tissue evidence="1">Leaves</tissue>
    </source>
</reference>
<evidence type="ECO:0000313" key="1">
    <source>
        <dbReference type="EMBL" id="KAI3732476.1"/>
    </source>
</evidence>
<proteinExistence type="predicted"/>
<gene>
    <name evidence="1" type="ORF">L1987_63681</name>
</gene>